<comment type="function">
    <text evidence="2">Acylhydrolase that catalyzes the hydrolysis of phospholipids at the sn-1 position.</text>
</comment>
<evidence type="ECO:0000313" key="3">
    <source>
        <dbReference type="EMBL" id="KAG5620338.1"/>
    </source>
</evidence>
<dbReference type="PANTHER" id="PTHR31828:SF37">
    <property type="entry name" value="PHOSPHOLIPASE A1"/>
    <property type="match status" value="1"/>
</dbReference>
<dbReference type="GO" id="GO:0008970">
    <property type="term" value="F:phospholipase A1 activity"/>
    <property type="evidence" value="ECO:0007669"/>
    <property type="project" value="UniProtKB-UniRule"/>
</dbReference>
<keyword evidence="1 2" id="KW-0378">Hydrolase</keyword>
<name>A0A9J6A7N9_SOLCO</name>
<gene>
    <name evidence="3" type="ORF">H5410_005556</name>
</gene>
<reference evidence="3 4" key="1">
    <citation type="submission" date="2020-09" db="EMBL/GenBank/DDBJ databases">
        <title>De no assembly of potato wild relative species, Solanum commersonii.</title>
        <authorList>
            <person name="Cho K."/>
        </authorList>
    </citation>
    <scope>NUCLEOTIDE SEQUENCE [LARGE SCALE GENOMIC DNA]</scope>
    <source>
        <strain evidence="3">LZ3.2</strain>
        <tissue evidence="3">Leaf</tissue>
    </source>
</reference>
<dbReference type="EMBL" id="JACXVP010000002">
    <property type="protein sequence ID" value="KAG5620338.1"/>
    <property type="molecule type" value="Genomic_DNA"/>
</dbReference>
<evidence type="ECO:0000256" key="2">
    <source>
        <dbReference type="RuleBase" id="RU367093"/>
    </source>
</evidence>
<proteinExistence type="inferred from homology"/>
<keyword evidence="2" id="KW-0442">Lipid degradation</keyword>
<evidence type="ECO:0000313" key="4">
    <source>
        <dbReference type="Proteomes" id="UP000824120"/>
    </source>
</evidence>
<dbReference type="OrthoDB" id="438440at2759"/>
<evidence type="ECO:0000256" key="1">
    <source>
        <dbReference type="ARBA" id="ARBA00022801"/>
    </source>
</evidence>
<organism evidence="3 4">
    <name type="scientific">Solanum commersonii</name>
    <name type="common">Commerson's wild potato</name>
    <name type="synonym">Commerson's nightshade</name>
    <dbReference type="NCBI Taxonomy" id="4109"/>
    <lineage>
        <taxon>Eukaryota</taxon>
        <taxon>Viridiplantae</taxon>
        <taxon>Streptophyta</taxon>
        <taxon>Embryophyta</taxon>
        <taxon>Tracheophyta</taxon>
        <taxon>Spermatophyta</taxon>
        <taxon>Magnoliopsida</taxon>
        <taxon>eudicotyledons</taxon>
        <taxon>Gunneridae</taxon>
        <taxon>Pentapetalae</taxon>
        <taxon>asterids</taxon>
        <taxon>lamiids</taxon>
        <taxon>Solanales</taxon>
        <taxon>Solanaceae</taxon>
        <taxon>Solanoideae</taxon>
        <taxon>Solaneae</taxon>
        <taxon>Solanum</taxon>
    </lineage>
</organism>
<dbReference type="InterPro" id="IPR033556">
    <property type="entry name" value="PLA"/>
</dbReference>
<sequence length="72" mass="8304">MHGVAGYQGANGGFKLEVRRYFTFVNKHLNALKDEYCVPTCWWVEKSNGMVQQDDGSWKLMDHEDDDDSVYA</sequence>
<comment type="similarity">
    <text evidence="2">Belongs to the AB hydrolase superfamily. Lipase family.</text>
</comment>
<dbReference type="InterPro" id="IPR029058">
    <property type="entry name" value="AB_hydrolase_fold"/>
</dbReference>
<dbReference type="AlphaFoldDB" id="A0A9J6A7N9"/>
<protein>
    <recommendedName>
        <fullName evidence="2">Phospholipase A1</fullName>
        <ecNumber evidence="2">3.1.1.-</ecNumber>
    </recommendedName>
</protein>
<accession>A0A9J6A7N9</accession>
<dbReference type="Gene3D" id="3.40.50.1820">
    <property type="entry name" value="alpha/beta hydrolase"/>
    <property type="match status" value="1"/>
</dbReference>
<keyword evidence="4" id="KW-1185">Reference proteome</keyword>
<keyword evidence="2" id="KW-0443">Lipid metabolism</keyword>
<comment type="caution">
    <text evidence="3">The sequence shown here is derived from an EMBL/GenBank/DDBJ whole genome shotgun (WGS) entry which is preliminary data.</text>
</comment>
<dbReference type="PANTHER" id="PTHR31828">
    <property type="entry name" value="PHOSPHOLIPASE A1-IIGAMMA"/>
    <property type="match status" value="1"/>
</dbReference>
<dbReference type="Proteomes" id="UP000824120">
    <property type="component" value="Chromosome 2"/>
</dbReference>
<dbReference type="EC" id="3.1.1.-" evidence="2"/>
<dbReference type="GO" id="GO:0016042">
    <property type="term" value="P:lipid catabolic process"/>
    <property type="evidence" value="ECO:0007669"/>
    <property type="project" value="UniProtKB-UniRule"/>
</dbReference>